<accession>A0A0F9S0U9</accession>
<evidence type="ECO:0000313" key="2">
    <source>
        <dbReference type="EMBL" id="KKN60714.1"/>
    </source>
</evidence>
<protein>
    <submittedName>
        <fullName evidence="2">Uncharacterized protein</fullName>
    </submittedName>
</protein>
<dbReference type="EMBL" id="LAZR01000685">
    <property type="protein sequence ID" value="KKN60714.1"/>
    <property type="molecule type" value="Genomic_DNA"/>
</dbReference>
<gene>
    <name evidence="2" type="ORF">LCGC14_0529130</name>
</gene>
<dbReference type="AlphaFoldDB" id="A0A0F9S0U9"/>
<comment type="caution">
    <text evidence="2">The sequence shown here is derived from an EMBL/GenBank/DDBJ whole genome shotgun (WGS) entry which is preliminary data.</text>
</comment>
<proteinExistence type="predicted"/>
<sequence length="88" mass="9632">MTYQDSCSSCGERHKRVFVTDERGVAVEGLVVGETDDGKLVVETSIETILCLPSAVTPWRADQPPVDDFPDEDYDGGLGSGKWLEKNL</sequence>
<name>A0A0F9S0U9_9ZZZZ</name>
<evidence type="ECO:0000256" key="1">
    <source>
        <dbReference type="SAM" id="MobiDB-lite"/>
    </source>
</evidence>
<reference evidence="2" key="1">
    <citation type="journal article" date="2015" name="Nature">
        <title>Complex archaea that bridge the gap between prokaryotes and eukaryotes.</title>
        <authorList>
            <person name="Spang A."/>
            <person name="Saw J.H."/>
            <person name="Jorgensen S.L."/>
            <person name="Zaremba-Niedzwiedzka K."/>
            <person name="Martijn J."/>
            <person name="Lind A.E."/>
            <person name="van Eijk R."/>
            <person name="Schleper C."/>
            <person name="Guy L."/>
            <person name="Ettema T.J."/>
        </authorList>
    </citation>
    <scope>NUCLEOTIDE SEQUENCE</scope>
</reference>
<feature type="region of interest" description="Disordered" evidence="1">
    <location>
        <begin position="61"/>
        <end position="88"/>
    </location>
</feature>
<organism evidence="2">
    <name type="scientific">marine sediment metagenome</name>
    <dbReference type="NCBI Taxonomy" id="412755"/>
    <lineage>
        <taxon>unclassified sequences</taxon>
        <taxon>metagenomes</taxon>
        <taxon>ecological metagenomes</taxon>
    </lineage>
</organism>